<feature type="transmembrane region" description="Helical" evidence="2">
    <location>
        <begin position="198"/>
        <end position="223"/>
    </location>
</feature>
<keyword evidence="2" id="KW-1133">Transmembrane helix</keyword>
<feature type="transmembrane region" description="Helical" evidence="2">
    <location>
        <begin position="285"/>
        <end position="304"/>
    </location>
</feature>
<evidence type="ECO:0000256" key="2">
    <source>
        <dbReference type="SAM" id="Phobius"/>
    </source>
</evidence>
<dbReference type="AlphaFoldDB" id="A0A6J6I6R0"/>
<name>A0A6J6I6R0_9ZZZZ</name>
<feature type="transmembrane region" description="Helical" evidence="2">
    <location>
        <begin position="167"/>
        <end position="186"/>
    </location>
</feature>
<evidence type="ECO:0000313" key="3">
    <source>
        <dbReference type="EMBL" id="CAB4373114.1"/>
    </source>
</evidence>
<reference evidence="4" key="1">
    <citation type="submission" date="2020-05" db="EMBL/GenBank/DDBJ databases">
        <authorList>
            <person name="Chiriac C."/>
            <person name="Salcher M."/>
            <person name="Ghai R."/>
            <person name="Kavagutti S V."/>
        </authorList>
    </citation>
    <scope>NUCLEOTIDE SEQUENCE</scope>
</reference>
<feature type="transmembrane region" description="Helical" evidence="2">
    <location>
        <begin position="72"/>
        <end position="97"/>
    </location>
</feature>
<proteinExistence type="predicted"/>
<sequence length="353" mass="38011">MSSKRRRTALLRVYSPSFRSRYGDEMLDALDAEDAKSSRRQRIANDVDFARNGVAQRFGSDVVMDIEGGMRWVGTVALAICIAWSTVSLTSSIAWVGFAPANLRIALLWFVVLAASVGRLLLPRRGAHVLWFIGLLAVLVSTYLGSLPRTAPPSDLILGSWVYLLRWQTAAIAFLLLLGAAAPIGLRRSSIATTSLGFIGGLVLTVRFFSFARFSGGTSYLWISDGPRSPVYSSGTTPTLHTEVVRGTFVDLARVDLLPNFGWWCLAGLIVLASVGLLRPKAAVAAIAAAVVALGAALVFHAMSGVPTTFRYLIPLAIIAESAIVLAASWRPGGRREPSARHRQTSSRISRSA</sequence>
<gene>
    <name evidence="4" type="ORF">UFOPK1906_00794</name>
    <name evidence="5" type="ORF">UFOPK2624_00378</name>
    <name evidence="3" type="ORF">UFOPK4201_02169</name>
</gene>
<accession>A0A6J6I6R0</accession>
<evidence type="ECO:0000256" key="1">
    <source>
        <dbReference type="SAM" id="MobiDB-lite"/>
    </source>
</evidence>
<evidence type="ECO:0000313" key="4">
    <source>
        <dbReference type="EMBL" id="CAB4621310.1"/>
    </source>
</evidence>
<evidence type="ECO:0000313" key="5">
    <source>
        <dbReference type="EMBL" id="CAB4698123.1"/>
    </source>
</evidence>
<feature type="transmembrane region" description="Helical" evidence="2">
    <location>
        <begin position="103"/>
        <end position="122"/>
    </location>
</feature>
<dbReference type="EMBL" id="CAEZXY010000008">
    <property type="protein sequence ID" value="CAB4698123.1"/>
    <property type="molecule type" value="Genomic_DNA"/>
</dbReference>
<feature type="transmembrane region" description="Helical" evidence="2">
    <location>
        <begin position="310"/>
        <end position="330"/>
    </location>
</feature>
<keyword evidence="2" id="KW-0472">Membrane</keyword>
<feature type="transmembrane region" description="Helical" evidence="2">
    <location>
        <begin position="129"/>
        <end position="147"/>
    </location>
</feature>
<organism evidence="4">
    <name type="scientific">freshwater metagenome</name>
    <dbReference type="NCBI Taxonomy" id="449393"/>
    <lineage>
        <taxon>unclassified sequences</taxon>
        <taxon>metagenomes</taxon>
        <taxon>ecological metagenomes</taxon>
    </lineage>
</organism>
<keyword evidence="2" id="KW-0812">Transmembrane</keyword>
<feature type="transmembrane region" description="Helical" evidence="2">
    <location>
        <begin position="261"/>
        <end position="278"/>
    </location>
</feature>
<dbReference type="EMBL" id="CAEUNJ010000168">
    <property type="protein sequence ID" value="CAB4373114.1"/>
    <property type="molecule type" value="Genomic_DNA"/>
</dbReference>
<dbReference type="EMBL" id="CAEZVC010000038">
    <property type="protein sequence ID" value="CAB4621310.1"/>
    <property type="molecule type" value="Genomic_DNA"/>
</dbReference>
<protein>
    <submittedName>
        <fullName evidence="4">Unannotated protein</fullName>
    </submittedName>
</protein>
<feature type="region of interest" description="Disordered" evidence="1">
    <location>
        <begin position="333"/>
        <end position="353"/>
    </location>
</feature>